<dbReference type="InterPro" id="IPR010131">
    <property type="entry name" value="MdtP/NodT-like"/>
</dbReference>
<gene>
    <name evidence="3" type="ORF">EOE18_06400</name>
</gene>
<dbReference type="PANTHER" id="PTHR30203">
    <property type="entry name" value="OUTER MEMBRANE CATION EFFLUX PROTEIN"/>
    <property type="match status" value="1"/>
</dbReference>
<dbReference type="SUPFAM" id="SSF56954">
    <property type="entry name" value="Outer membrane efflux proteins (OEP)"/>
    <property type="match status" value="1"/>
</dbReference>
<keyword evidence="2" id="KW-0732">Signal</keyword>
<evidence type="ECO:0000313" key="3">
    <source>
        <dbReference type="EMBL" id="RVU06440.1"/>
    </source>
</evidence>
<keyword evidence="2" id="KW-0564">Palmitate</keyword>
<dbReference type="GO" id="GO:0015562">
    <property type="term" value="F:efflux transmembrane transporter activity"/>
    <property type="evidence" value="ECO:0007669"/>
    <property type="project" value="InterPro"/>
</dbReference>
<keyword evidence="2" id="KW-0472">Membrane</keyword>
<keyword evidence="2" id="KW-0449">Lipoprotein</keyword>
<feature type="signal peptide" evidence="2">
    <location>
        <begin position="1"/>
        <end position="21"/>
    </location>
</feature>
<dbReference type="AlphaFoldDB" id="A0A3S2Y9B3"/>
<keyword evidence="2" id="KW-1134">Transmembrane beta strand</keyword>
<dbReference type="OrthoDB" id="7181739at2"/>
<name>A0A3S2Y9B3_9SPHN</name>
<dbReference type="PANTHER" id="PTHR30203:SF32">
    <property type="entry name" value="CATION EFFLUX SYSTEM PROTEIN CUSC"/>
    <property type="match status" value="1"/>
</dbReference>
<comment type="caution">
    <text evidence="3">The sequence shown here is derived from an EMBL/GenBank/DDBJ whole genome shotgun (WGS) entry which is preliminary data.</text>
</comment>
<dbReference type="EMBL" id="SACO01000003">
    <property type="protein sequence ID" value="RVU06440.1"/>
    <property type="molecule type" value="Genomic_DNA"/>
</dbReference>
<dbReference type="Gene3D" id="2.20.200.10">
    <property type="entry name" value="Outer membrane efflux proteins (OEP)"/>
    <property type="match status" value="1"/>
</dbReference>
<comment type="subcellular location">
    <subcellularLocation>
        <location evidence="2">Cell membrane</location>
        <topology evidence="2">Lipid-anchor</topology>
    </subcellularLocation>
</comment>
<keyword evidence="2" id="KW-0812">Transmembrane</keyword>
<reference evidence="3 4" key="1">
    <citation type="submission" date="2019-01" db="EMBL/GenBank/DDBJ databases">
        <authorList>
            <person name="Chen W.-M."/>
        </authorList>
    </citation>
    <scope>NUCLEOTIDE SEQUENCE [LARGE SCALE GENOMIC DNA]</scope>
    <source>
        <strain evidence="3 4">FSY-9</strain>
    </source>
</reference>
<dbReference type="Gene3D" id="1.20.1600.10">
    <property type="entry name" value="Outer membrane efflux proteins (OEP)"/>
    <property type="match status" value="1"/>
</dbReference>
<organism evidence="3 4">
    <name type="scientific">Novosphingobium umbonatum</name>
    <dbReference type="NCBI Taxonomy" id="1908524"/>
    <lineage>
        <taxon>Bacteria</taxon>
        <taxon>Pseudomonadati</taxon>
        <taxon>Pseudomonadota</taxon>
        <taxon>Alphaproteobacteria</taxon>
        <taxon>Sphingomonadales</taxon>
        <taxon>Sphingomonadaceae</taxon>
        <taxon>Novosphingobium</taxon>
    </lineage>
</organism>
<accession>A0A3S2Y9B3</accession>
<comment type="similarity">
    <text evidence="1 2">Belongs to the outer membrane factor (OMF) (TC 1.B.17) family.</text>
</comment>
<dbReference type="Proteomes" id="UP000282837">
    <property type="component" value="Unassembled WGS sequence"/>
</dbReference>
<sequence length="478" mass="49939">MIRPILSLPLLALALVAQPLAARPKASEPADAAPPPIPTAWPKGEAYVLASDAALPSYSYRDVLGDARLVKLIDLALAHNQDLAVALANIETAQNQYRVQRGALMPEIDLGGSYSHAEGDGTRVSGATTKGDYASATTTLASYELDLFGRVRGLTAATKASYLATEAGSRATRLTLIANIANGWLTYASDRSLLKLAQDTAASAQTSVDLTRARLDGGIGLLADLRKAELTLRTAQADVAAQTNAVAQDLNALRLLAGSDVPEELLPSSLDDAASQLKPVSAGLDSSILLRRPDVMQSEFSLRAAEANVDAARAALYPKITLTGVTGFATLALGSLLTPGNFAWGLTSAASYPIFKGGAAKANAKAVAATRDASLATYRKTVQTAFQDVANVLARRGTIEAQLSAVQAARDAALDNYRLVDLRYRGGVGTYLDALTAQQSLYSSEKTLVSAKLTRASNLVGLYRAIGGDAAAIPKRSS</sequence>
<keyword evidence="4" id="KW-1185">Reference proteome</keyword>
<dbReference type="GO" id="GO:0005886">
    <property type="term" value="C:plasma membrane"/>
    <property type="evidence" value="ECO:0007669"/>
    <property type="project" value="UniProtKB-SubCell"/>
</dbReference>
<protein>
    <submittedName>
        <fullName evidence="3">Efflux transporter outer membrane subunit</fullName>
    </submittedName>
</protein>
<dbReference type="NCBIfam" id="TIGR01845">
    <property type="entry name" value="outer_NodT"/>
    <property type="match status" value="1"/>
</dbReference>
<dbReference type="RefSeq" id="WP_127707341.1">
    <property type="nucleotide sequence ID" value="NZ_SACO01000003.1"/>
</dbReference>
<dbReference type="InterPro" id="IPR003423">
    <property type="entry name" value="OMP_efflux"/>
</dbReference>
<dbReference type="Pfam" id="PF02321">
    <property type="entry name" value="OEP"/>
    <property type="match status" value="2"/>
</dbReference>
<evidence type="ECO:0000313" key="4">
    <source>
        <dbReference type="Proteomes" id="UP000282837"/>
    </source>
</evidence>
<feature type="chain" id="PRO_5018380265" evidence="2">
    <location>
        <begin position="22"/>
        <end position="478"/>
    </location>
</feature>
<evidence type="ECO:0000256" key="2">
    <source>
        <dbReference type="RuleBase" id="RU362097"/>
    </source>
</evidence>
<evidence type="ECO:0000256" key="1">
    <source>
        <dbReference type="ARBA" id="ARBA00007613"/>
    </source>
</evidence>
<proteinExistence type="inferred from homology"/>